<feature type="compositionally biased region" description="Low complexity" evidence="1">
    <location>
        <begin position="215"/>
        <end position="230"/>
    </location>
</feature>
<protein>
    <submittedName>
        <fullName evidence="3">Extensin-like</fullName>
    </submittedName>
</protein>
<dbReference type="KEGG" id="fas:105272810"/>
<dbReference type="GeneID" id="105272810"/>
<feature type="compositionally biased region" description="Low complexity" evidence="1">
    <location>
        <begin position="189"/>
        <end position="208"/>
    </location>
</feature>
<accession>A0A9R1TPH3</accession>
<name>A0A9R1TPH3_9HYME</name>
<sequence>MTSKTPEAIGYTRYILPTWDPTTFDPFQMSTSGRVPYGRGIYSLPLGEEAPPPSYPSAAWRAQEEMLAQARYETKQERWRAQAEPPKKPQEKPQDQPQKPPQEKPPHKPLTTPLLDDDEVDPCDAPLPHATTPSTNSPSPLDSDDDFETAPQTPNRSLKDLISTPALLPLQIRPTASTRRPTTTPPTPMTTQSSTPTPIQTSPTQRRSPLPPRPVLVLPHSPRRSSPAPALMSLRIP</sequence>
<dbReference type="Proteomes" id="UP000694866">
    <property type="component" value="Unplaced"/>
</dbReference>
<reference evidence="3" key="1">
    <citation type="submission" date="2025-08" db="UniProtKB">
        <authorList>
            <consortium name="RefSeq"/>
        </authorList>
    </citation>
    <scope>IDENTIFICATION</scope>
    <source>
        <strain evidence="3">USDA-PBARC FA_bdor</strain>
        <tissue evidence="3">Whole organism</tissue>
    </source>
</reference>
<feature type="compositionally biased region" description="Low complexity" evidence="1">
    <location>
        <begin position="173"/>
        <end position="182"/>
    </location>
</feature>
<dbReference type="RefSeq" id="XP_011313337.1">
    <property type="nucleotide sequence ID" value="XM_011315035.1"/>
</dbReference>
<evidence type="ECO:0000256" key="1">
    <source>
        <dbReference type="SAM" id="MobiDB-lite"/>
    </source>
</evidence>
<feature type="region of interest" description="Disordered" evidence="1">
    <location>
        <begin position="42"/>
        <end position="237"/>
    </location>
</feature>
<keyword evidence="2" id="KW-1185">Reference proteome</keyword>
<evidence type="ECO:0000313" key="2">
    <source>
        <dbReference type="Proteomes" id="UP000694866"/>
    </source>
</evidence>
<dbReference type="AlphaFoldDB" id="A0A9R1TPH3"/>
<organism evidence="2 3">
    <name type="scientific">Fopius arisanus</name>
    <dbReference type="NCBI Taxonomy" id="64838"/>
    <lineage>
        <taxon>Eukaryota</taxon>
        <taxon>Metazoa</taxon>
        <taxon>Ecdysozoa</taxon>
        <taxon>Arthropoda</taxon>
        <taxon>Hexapoda</taxon>
        <taxon>Insecta</taxon>
        <taxon>Pterygota</taxon>
        <taxon>Neoptera</taxon>
        <taxon>Endopterygota</taxon>
        <taxon>Hymenoptera</taxon>
        <taxon>Apocrita</taxon>
        <taxon>Ichneumonoidea</taxon>
        <taxon>Braconidae</taxon>
        <taxon>Opiinae</taxon>
        <taxon>Fopius</taxon>
    </lineage>
</organism>
<feature type="compositionally biased region" description="Basic and acidic residues" evidence="1">
    <location>
        <begin position="72"/>
        <end position="94"/>
    </location>
</feature>
<feature type="compositionally biased region" description="Polar residues" evidence="1">
    <location>
        <begin position="131"/>
        <end position="140"/>
    </location>
</feature>
<dbReference type="PRINTS" id="PR01217">
    <property type="entry name" value="PRICHEXTENSN"/>
</dbReference>
<evidence type="ECO:0000313" key="3">
    <source>
        <dbReference type="RefSeq" id="XP_011313337.1"/>
    </source>
</evidence>
<gene>
    <name evidence="3" type="primary">LOC105272810</name>
</gene>
<proteinExistence type="predicted"/>